<evidence type="ECO:0000313" key="1">
    <source>
        <dbReference type="EMBL" id="GIY27000.1"/>
    </source>
</evidence>
<comment type="caution">
    <text evidence="1">The sequence shown here is derived from an EMBL/GenBank/DDBJ whole genome shotgun (WGS) entry which is preliminary data.</text>
</comment>
<gene>
    <name evidence="1" type="primary">AVEN_79050_2</name>
    <name evidence="1" type="ORF">CEXT_432301</name>
</gene>
<evidence type="ECO:0000313" key="2">
    <source>
        <dbReference type="Proteomes" id="UP001054945"/>
    </source>
</evidence>
<dbReference type="EMBL" id="BPLR01008757">
    <property type="protein sequence ID" value="GIY27000.1"/>
    <property type="molecule type" value="Genomic_DNA"/>
</dbReference>
<proteinExistence type="predicted"/>
<sequence>MFENLQDTCLLQNGLLSAATFIKSQKVNLMVLLLHKLLNIFETIIHTFHTMDWKFYVKLNYHSKWSEYFIECCQQLEPDILSSILQKILTINWSDEEILKYYSGIWFCRKLSFKVFHD</sequence>
<organism evidence="1 2">
    <name type="scientific">Caerostris extrusa</name>
    <name type="common">Bark spider</name>
    <name type="synonym">Caerostris bankana</name>
    <dbReference type="NCBI Taxonomy" id="172846"/>
    <lineage>
        <taxon>Eukaryota</taxon>
        <taxon>Metazoa</taxon>
        <taxon>Ecdysozoa</taxon>
        <taxon>Arthropoda</taxon>
        <taxon>Chelicerata</taxon>
        <taxon>Arachnida</taxon>
        <taxon>Araneae</taxon>
        <taxon>Araneomorphae</taxon>
        <taxon>Entelegynae</taxon>
        <taxon>Araneoidea</taxon>
        <taxon>Araneidae</taxon>
        <taxon>Caerostris</taxon>
    </lineage>
</organism>
<name>A0AAV4RZ26_CAEEX</name>
<dbReference type="AlphaFoldDB" id="A0AAV4RZ26"/>
<protein>
    <submittedName>
        <fullName evidence="1">Uncharacterized protein</fullName>
    </submittedName>
</protein>
<dbReference type="Proteomes" id="UP001054945">
    <property type="component" value="Unassembled WGS sequence"/>
</dbReference>
<keyword evidence="2" id="KW-1185">Reference proteome</keyword>
<accession>A0AAV4RZ26</accession>
<reference evidence="1 2" key="1">
    <citation type="submission" date="2021-06" db="EMBL/GenBank/DDBJ databases">
        <title>Caerostris extrusa draft genome.</title>
        <authorList>
            <person name="Kono N."/>
            <person name="Arakawa K."/>
        </authorList>
    </citation>
    <scope>NUCLEOTIDE SEQUENCE [LARGE SCALE GENOMIC DNA]</scope>
</reference>